<dbReference type="Gene3D" id="3.20.20.30">
    <property type="entry name" value="Luciferase-like domain"/>
    <property type="match status" value="1"/>
</dbReference>
<dbReference type="GO" id="GO:0016705">
    <property type="term" value="F:oxidoreductase activity, acting on paired donors, with incorporation or reduction of molecular oxygen"/>
    <property type="evidence" value="ECO:0007669"/>
    <property type="project" value="InterPro"/>
</dbReference>
<feature type="domain" description="Luciferase-like" evidence="1">
    <location>
        <begin position="11"/>
        <end position="95"/>
    </location>
</feature>
<dbReference type="GO" id="GO:0004497">
    <property type="term" value="F:monooxygenase activity"/>
    <property type="evidence" value="ECO:0007669"/>
    <property type="project" value="UniProtKB-KW"/>
</dbReference>
<dbReference type="AlphaFoldDB" id="A0A839XVX5"/>
<gene>
    <name evidence="2" type="ORF">FB384_004492</name>
</gene>
<accession>A0A839XVX5</accession>
<evidence type="ECO:0000313" key="2">
    <source>
        <dbReference type="EMBL" id="MBB3665534.1"/>
    </source>
</evidence>
<name>A0A839XVX5_9PSEU</name>
<dbReference type="SUPFAM" id="SSF51679">
    <property type="entry name" value="Bacterial luciferase-like"/>
    <property type="match status" value="1"/>
</dbReference>
<organism evidence="2 3">
    <name type="scientific">Prauserella sediminis</name>
    <dbReference type="NCBI Taxonomy" id="577680"/>
    <lineage>
        <taxon>Bacteria</taxon>
        <taxon>Bacillati</taxon>
        <taxon>Actinomycetota</taxon>
        <taxon>Actinomycetes</taxon>
        <taxon>Pseudonocardiales</taxon>
        <taxon>Pseudonocardiaceae</taxon>
        <taxon>Prauserella</taxon>
        <taxon>Prauserella salsuginis group</taxon>
    </lineage>
</organism>
<keyword evidence="3" id="KW-1185">Reference proteome</keyword>
<comment type="caution">
    <text evidence="2">The sequence shown here is derived from an EMBL/GenBank/DDBJ whole genome shotgun (WGS) entry which is preliminary data.</text>
</comment>
<dbReference type="EMBL" id="JACIBS010000005">
    <property type="protein sequence ID" value="MBB3665534.1"/>
    <property type="molecule type" value="Genomic_DNA"/>
</dbReference>
<dbReference type="RefSeq" id="WP_183786747.1">
    <property type="nucleotide sequence ID" value="NZ_JACIBS010000005.1"/>
</dbReference>
<sequence>MRIGVTVPLGTVPPAEVAGVAAAVEAAALDLVWLDAADGQESPEAALVAAASCAEGTRTLLVGAGTSVTGHNPLYLAEERHVADQLLGGRLVLGLRGDDYDRLSEWTGFLLSAAANVPFFHRGAEHAVPAGLPQHTVNPEQRVRVMPAPQSLEPPLWLLGDAATPVAAQYALSPVVERDGSAVWRRVADRLGSAARRLRRPAFRAWDPGREDAAALATRLRAERDDWGLDTALLRLDLATGSAAWRAAVADLASVVRPRLQQDRLPAGLEELWDAERRAHPCPRVE</sequence>
<reference evidence="2 3" key="1">
    <citation type="submission" date="2020-08" db="EMBL/GenBank/DDBJ databases">
        <title>Sequencing the genomes of 1000 actinobacteria strains.</title>
        <authorList>
            <person name="Klenk H.-P."/>
        </authorList>
    </citation>
    <scope>NUCLEOTIDE SEQUENCE [LARGE SCALE GENOMIC DNA]</scope>
    <source>
        <strain evidence="2 3">DSM 45267</strain>
    </source>
</reference>
<protein>
    <submittedName>
        <fullName evidence="2">Alkanesulfonate monooxygenase SsuD/methylene tetrahydromethanopterin reductase-like flavin-dependent oxidoreductase (Luciferase family)</fullName>
    </submittedName>
</protein>
<keyword evidence="2" id="KW-0503">Monooxygenase</keyword>
<proteinExistence type="predicted"/>
<dbReference type="InterPro" id="IPR036661">
    <property type="entry name" value="Luciferase-like_sf"/>
</dbReference>
<dbReference type="InterPro" id="IPR011251">
    <property type="entry name" value="Luciferase-like_dom"/>
</dbReference>
<evidence type="ECO:0000259" key="1">
    <source>
        <dbReference type="Pfam" id="PF00296"/>
    </source>
</evidence>
<evidence type="ECO:0000313" key="3">
    <source>
        <dbReference type="Proteomes" id="UP000564573"/>
    </source>
</evidence>
<keyword evidence="2" id="KW-0560">Oxidoreductase</keyword>
<dbReference type="Proteomes" id="UP000564573">
    <property type="component" value="Unassembled WGS sequence"/>
</dbReference>
<dbReference type="Pfam" id="PF00296">
    <property type="entry name" value="Bac_luciferase"/>
    <property type="match status" value="1"/>
</dbReference>